<organism evidence="2 3">
    <name type="scientific">Symbiodinium pilosum</name>
    <name type="common">Dinoflagellate</name>
    <dbReference type="NCBI Taxonomy" id="2952"/>
    <lineage>
        <taxon>Eukaryota</taxon>
        <taxon>Sar</taxon>
        <taxon>Alveolata</taxon>
        <taxon>Dinophyceae</taxon>
        <taxon>Suessiales</taxon>
        <taxon>Symbiodiniaceae</taxon>
        <taxon>Symbiodinium</taxon>
    </lineage>
</organism>
<evidence type="ECO:0000256" key="1">
    <source>
        <dbReference type="SAM" id="MobiDB-lite"/>
    </source>
</evidence>
<evidence type="ECO:0000313" key="3">
    <source>
        <dbReference type="Proteomes" id="UP000649617"/>
    </source>
</evidence>
<feature type="compositionally biased region" description="Low complexity" evidence="1">
    <location>
        <begin position="121"/>
        <end position="134"/>
    </location>
</feature>
<dbReference type="AlphaFoldDB" id="A0A812PGX7"/>
<dbReference type="EMBL" id="CAJNIZ010013547">
    <property type="protein sequence ID" value="CAE7350780.1"/>
    <property type="molecule type" value="Genomic_DNA"/>
</dbReference>
<feature type="region of interest" description="Disordered" evidence="1">
    <location>
        <begin position="102"/>
        <end position="138"/>
    </location>
</feature>
<evidence type="ECO:0008006" key="4">
    <source>
        <dbReference type="Google" id="ProtNLM"/>
    </source>
</evidence>
<protein>
    <recommendedName>
        <fullName evidence="4">C3H1-type domain-containing protein</fullName>
    </recommendedName>
</protein>
<reference evidence="2" key="1">
    <citation type="submission" date="2021-02" db="EMBL/GenBank/DDBJ databases">
        <authorList>
            <person name="Dougan E. K."/>
            <person name="Rhodes N."/>
            <person name="Thang M."/>
            <person name="Chan C."/>
        </authorList>
    </citation>
    <scope>NUCLEOTIDE SEQUENCE</scope>
</reference>
<dbReference type="Proteomes" id="UP000649617">
    <property type="component" value="Unassembled WGS sequence"/>
</dbReference>
<dbReference type="OrthoDB" id="442201at2759"/>
<evidence type="ECO:0000313" key="2">
    <source>
        <dbReference type="EMBL" id="CAE7350780.1"/>
    </source>
</evidence>
<name>A0A812PGX7_SYMPI</name>
<sequence>MTFSTLLSPMQIRIADLIDDELPMEAQVYDQSCIMTAEGAFGSSEEDEDPPILQQVLPSKGSVQHGTGHCKPCAWFWKLQGCKNGADCRHCHLCPETEVKDRKRRKAHPKASGVLRPPPGLESLSSGQSQSTSDTDCDVQRRVEPSLGALLHSSGQCKPCMWFWKIQGCARGQACLHCHLCPPGEVRRRRKLRRVPTPGAALAAGV</sequence>
<keyword evidence="3" id="KW-1185">Reference proteome</keyword>
<comment type="caution">
    <text evidence="2">The sequence shown here is derived from an EMBL/GenBank/DDBJ whole genome shotgun (WGS) entry which is preliminary data.</text>
</comment>
<gene>
    <name evidence="2" type="ORF">SPIL2461_LOCUS8328</name>
</gene>
<accession>A0A812PGX7</accession>
<proteinExistence type="predicted"/>